<gene>
    <name evidence="8" type="ORF">ACFO8M_16280</name>
</gene>
<dbReference type="Pfam" id="PF08124">
    <property type="entry name" value="Lyase_8_N"/>
    <property type="match status" value="1"/>
</dbReference>
<dbReference type="EMBL" id="JBHRWO010000012">
    <property type="protein sequence ID" value="MFC3494039.1"/>
    <property type="molecule type" value="Genomic_DNA"/>
</dbReference>
<proteinExistence type="inferred from homology"/>
<feature type="domain" description="Polysaccharide lyase 8 N-terminal alpha-helical" evidence="7">
    <location>
        <begin position="69"/>
        <end position="392"/>
    </location>
</feature>
<dbReference type="InterPro" id="IPR004103">
    <property type="entry name" value="Lyase_8_C"/>
</dbReference>
<dbReference type="Proteomes" id="UP001595712">
    <property type="component" value="Unassembled WGS sequence"/>
</dbReference>
<feature type="domain" description="Polysaccharide lyase family 8 central" evidence="5">
    <location>
        <begin position="435"/>
        <end position="699"/>
    </location>
</feature>
<dbReference type="CDD" id="cd01083">
    <property type="entry name" value="GAG_Lyase"/>
    <property type="match status" value="1"/>
</dbReference>
<dbReference type="InterPro" id="IPR003159">
    <property type="entry name" value="Lyase_8_central_dom"/>
</dbReference>
<feature type="domain" description="Polysaccharide lyase family 8 C-terminal" evidence="6">
    <location>
        <begin position="714"/>
        <end position="775"/>
    </location>
</feature>
<comment type="similarity">
    <text evidence="1">Belongs to the polysaccharide lyase 8 family.</text>
</comment>
<dbReference type="SUPFAM" id="SSF74650">
    <property type="entry name" value="Galactose mutarotase-like"/>
    <property type="match status" value="1"/>
</dbReference>
<dbReference type="Gene3D" id="2.70.98.10">
    <property type="match status" value="1"/>
</dbReference>
<dbReference type="InterPro" id="IPR014718">
    <property type="entry name" value="GH-type_carb-bd"/>
</dbReference>
<protein>
    <submittedName>
        <fullName evidence="8">Polysaccharide lyase 8 family protein</fullName>
    </submittedName>
</protein>
<dbReference type="PANTHER" id="PTHR38481">
    <property type="entry name" value="HYALURONATE LYASE"/>
    <property type="match status" value="1"/>
</dbReference>
<name>A0ABV7Q2N8_9ACTN</name>
<keyword evidence="4" id="KW-0812">Transmembrane</keyword>
<organism evidence="8 9">
    <name type="scientific">Glycomyces rhizosphaerae</name>
    <dbReference type="NCBI Taxonomy" id="2054422"/>
    <lineage>
        <taxon>Bacteria</taxon>
        <taxon>Bacillati</taxon>
        <taxon>Actinomycetota</taxon>
        <taxon>Actinomycetes</taxon>
        <taxon>Glycomycetales</taxon>
        <taxon>Glycomycetaceae</taxon>
        <taxon>Glycomyces</taxon>
    </lineage>
</organism>
<dbReference type="InterPro" id="IPR011071">
    <property type="entry name" value="Lyase_8-like_C"/>
</dbReference>
<dbReference type="GO" id="GO:0016829">
    <property type="term" value="F:lyase activity"/>
    <property type="evidence" value="ECO:0007669"/>
    <property type="project" value="UniProtKB-KW"/>
</dbReference>
<dbReference type="Pfam" id="PF02884">
    <property type="entry name" value="Lyase_8_C"/>
    <property type="match status" value="1"/>
</dbReference>
<evidence type="ECO:0000256" key="4">
    <source>
        <dbReference type="SAM" id="Phobius"/>
    </source>
</evidence>
<evidence type="ECO:0000256" key="2">
    <source>
        <dbReference type="ARBA" id="ARBA00022729"/>
    </source>
</evidence>
<keyword evidence="9" id="KW-1185">Reference proteome</keyword>
<comment type="caution">
    <text evidence="8">The sequence shown here is derived from an EMBL/GenBank/DDBJ whole genome shotgun (WGS) entry which is preliminary data.</text>
</comment>
<evidence type="ECO:0000259" key="7">
    <source>
        <dbReference type="Pfam" id="PF08124"/>
    </source>
</evidence>
<dbReference type="Pfam" id="PF02278">
    <property type="entry name" value="Lyase_8"/>
    <property type="match status" value="1"/>
</dbReference>
<dbReference type="SUPFAM" id="SSF48230">
    <property type="entry name" value="Chondroitin AC/alginate lyase"/>
    <property type="match status" value="1"/>
</dbReference>
<dbReference type="RefSeq" id="WP_387977430.1">
    <property type="nucleotide sequence ID" value="NZ_JBHRWO010000012.1"/>
</dbReference>
<keyword evidence="4" id="KW-0472">Membrane</keyword>
<evidence type="ECO:0000256" key="3">
    <source>
        <dbReference type="ARBA" id="ARBA00023239"/>
    </source>
</evidence>
<keyword evidence="2" id="KW-0732">Signal</keyword>
<evidence type="ECO:0000259" key="5">
    <source>
        <dbReference type="Pfam" id="PF02278"/>
    </source>
</evidence>
<keyword evidence="3 8" id="KW-0456">Lyase</keyword>
<keyword evidence="4" id="KW-1133">Transmembrane helix</keyword>
<dbReference type="Gene3D" id="2.60.220.10">
    <property type="entry name" value="Polysaccharide lyase family 8-like, C-terminal"/>
    <property type="match status" value="1"/>
</dbReference>
<sequence>MPKLPSSLNRRLLLGGALGIVGIGAGAGGAALFLRPDEPATITPAGPDYPDAPPTVDFDAPRTRALELLVGGEFDPSDPEYAPAIATIESEAANLWDAMDRGDQRTAVWPDLAPVSDAANANNSYRQLYRIAVAWATPGTSQYGDETIAAAVVDSLALLYDGGYNERVEQVGNWYWWEIGTPTALLKTCVILYDHIPAERMQQYFAAVDRWCPDADMRVVNPNIHEVGANRADKAVILALRGILGEDDAKLRLARDGLSGATSDDGRHSLFQYVTEDDGFYRDGSLIQHDNVPYVAAYGTTMLASTGLAVSLLAGSAGEVTDANLPVLYDAVELSYAPFLEDGLLMDCVYGRGISRPGQRDYTNGASFITALTQLAVGAPQEYRERWHSGVKGWIERSQETFPYAGRGGIPGLSRARAILEDDAIEPAPRPEYSRVFAGMDRAVARRAGWSWALSMSSNRVAAYEMGNWENLHGWYLGDGMTYLYLRTDPGQYNDEFWPTVNPYRLPGTTVDTRVREVTAASEGMVVHLPENDVAGGAALGDRYAVAAMELVGDGSSLRAKKAWFVFDDAIVALGADITASDGRNIVTTVEHRNLGAEGAPRLSVNGDEQPSEPGWSATLDGARWVHLEGVGGYLFPSGATGLRGLRETRTGAWNDIEQGPTTGGGDTEIHSRRYATLWFDHGVSPVDGKYAYVLLPTADEAATATAAGSDNMRILANNAEVQAVTDGRMFSAHFWAAREVEGLACDGPASVLAAKNDDGYTVAIADPGRTTTKVVVELPYAASEVVEADDTIEVETGDRPRITVKTEGSLGATHTVRLR</sequence>
<evidence type="ECO:0000313" key="9">
    <source>
        <dbReference type="Proteomes" id="UP001595712"/>
    </source>
</evidence>
<dbReference type="InterPro" id="IPR038970">
    <property type="entry name" value="Lyase_8"/>
</dbReference>
<dbReference type="InterPro" id="IPR011013">
    <property type="entry name" value="Gal_mutarotase_sf_dom"/>
</dbReference>
<dbReference type="Gene3D" id="1.50.10.100">
    <property type="entry name" value="Chondroitin AC/alginate lyase"/>
    <property type="match status" value="1"/>
</dbReference>
<evidence type="ECO:0000259" key="6">
    <source>
        <dbReference type="Pfam" id="PF02884"/>
    </source>
</evidence>
<feature type="transmembrane region" description="Helical" evidence="4">
    <location>
        <begin position="12"/>
        <end position="34"/>
    </location>
</feature>
<evidence type="ECO:0000256" key="1">
    <source>
        <dbReference type="ARBA" id="ARBA00006699"/>
    </source>
</evidence>
<dbReference type="InterPro" id="IPR008929">
    <property type="entry name" value="Chondroitin_lyas"/>
</dbReference>
<dbReference type="SUPFAM" id="SSF49863">
    <property type="entry name" value="Hyaluronate lyase-like, C-terminal domain"/>
    <property type="match status" value="1"/>
</dbReference>
<accession>A0ABV7Q2N8</accession>
<reference evidence="9" key="1">
    <citation type="journal article" date="2019" name="Int. J. Syst. Evol. Microbiol.">
        <title>The Global Catalogue of Microorganisms (GCM) 10K type strain sequencing project: providing services to taxonomists for standard genome sequencing and annotation.</title>
        <authorList>
            <consortium name="The Broad Institute Genomics Platform"/>
            <consortium name="The Broad Institute Genome Sequencing Center for Infectious Disease"/>
            <person name="Wu L."/>
            <person name="Ma J."/>
        </authorList>
    </citation>
    <scope>NUCLEOTIDE SEQUENCE [LARGE SCALE GENOMIC DNA]</scope>
    <source>
        <strain evidence="9">CGMCC 4.7396</strain>
    </source>
</reference>
<dbReference type="InterPro" id="IPR012970">
    <property type="entry name" value="Lyase_8_alpha_N"/>
</dbReference>
<evidence type="ECO:0000313" key="8">
    <source>
        <dbReference type="EMBL" id="MFC3494039.1"/>
    </source>
</evidence>
<dbReference type="PANTHER" id="PTHR38481:SF1">
    <property type="entry name" value="HYALURONATE LYASE"/>
    <property type="match status" value="1"/>
</dbReference>